<dbReference type="Proteomes" id="UP001239782">
    <property type="component" value="Chromosome"/>
</dbReference>
<dbReference type="AlphaFoldDB" id="A0AA51RQ86"/>
<dbReference type="EMBL" id="CP133548">
    <property type="protein sequence ID" value="WMS85532.1"/>
    <property type="molecule type" value="Genomic_DNA"/>
</dbReference>
<organism evidence="1 2">
    <name type="scientific">Pleionea litopenaei</name>
    <dbReference type="NCBI Taxonomy" id="3070815"/>
    <lineage>
        <taxon>Bacteria</taxon>
        <taxon>Pseudomonadati</taxon>
        <taxon>Pseudomonadota</taxon>
        <taxon>Gammaproteobacteria</taxon>
        <taxon>Oceanospirillales</taxon>
        <taxon>Pleioneaceae</taxon>
        <taxon>Pleionea</taxon>
    </lineage>
</organism>
<protein>
    <submittedName>
        <fullName evidence="1">Uncharacterized protein</fullName>
    </submittedName>
</protein>
<evidence type="ECO:0000313" key="1">
    <source>
        <dbReference type="EMBL" id="WMS85532.1"/>
    </source>
</evidence>
<accession>A0AA51RQ86</accession>
<gene>
    <name evidence="1" type="ORF">Q9312_09935</name>
</gene>
<dbReference type="RefSeq" id="WP_309200685.1">
    <property type="nucleotide sequence ID" value="NZ_CP133548.1"/>
</dbReference>
<dbReference type="KEGG" id="plei:Q9312_09935"/>
<reference evidence="1 2" key="1">
    <citation type="submission" date="2023-08" db="EMBL/GenBank/DDBJ databases">
        <title>Pleionea litopenaei sp. nov., isolated from stomach of juvenile Litopenaeus vannamei.</title>
        <authorList>
            <person name="Rho A.M."/>
            <person name="Hwang C.Y."/>
        </authorList>
    </citation>
    <scope>NUCLEOTIDE SEQUENCE [LARGE SCALE GENOMIC DNA]</scope>
    <source>
        <strain evidence="1 2">HL-JVS1</strain>
    </source>
</reference>
<sequence length="111" mass="12551">MKLLVTTLTAFSFGLVSMYIYLGKSFSTVSQMAVENQISNDVRFIELIEEGKIDELKKKLIVHIDCNSAVYENNLDSIFWERTSFSNTILKKAKPYIGKASACSELRNSTL</sequence>
<keyword evidence="2" id="KW-1185">Reference proteome</keyword>
<proteinExistence type="predicted"/>
<evidence type="ECO:0000313" key="2">
    <source>
        <dbReference type="Proteomes" id="UP001239782"/>
    </source>
</evidence>
<name>A0AA51RQ86_9GAMM</name>